<gene>
    <name evidence="6" type="ORF">Asru_0230_04</name>
</gene>
<evidence type="ECO:0000256" key="1">
    <source>
        <dbReference type="ARBA" id="ARBA00004141"/>
    </source>
</evidence>
<dbReference type="InterPro" id="IPR007300">
    <property type="entry name" value="CidB/LrgB"/>
</dbReference>
<feature type="transmembrane region" description="Helical" evidence="5">
    <location>
        <begin position="153"/>
        <end position="174"/>
    </location>
</feature>
<feature type="transmembrane region" description="Helical" evidence="5">
    <location>
        <begin position="66"/>
        <end position="87"/>
    </location>
</feature>
<sequence length="234" mass="23943">MTALFIYLRSTPLLGLGATLIAWLLAEQITRRLPPGPLSSPMPLAILLLVLGLLATGVPYDTYFQGAQYVQFLLGPATVALAVPMYANLRQIRRSAHAIIPAITAGSVVAAASAMLIARALGAPREIVLSLAPKSVTTPIAMGIAEQIGGQPALAAVFVLLTGVTAIALLGPVLRLGRIIDARARGLGAGTAGHGLATAQILQESETAGAFGGLAIGLNGVITALLLPILVRLL</sequence>
<keyword evidence="2 5" id="KW-0812">Transmembrane</keyword>
<dbReference type="OrthoDB" id="9811701at2"/>
<protein>
    <recommendedName>
        <fullName evidence="8">Effector of murein hydrolase LrgB</fullName>
    </recommendedName>
</protein>
<name>A0A0D6P887_9PROT</name>
<feature type="transmembrane region" description="Helical" evidence="5">
    <location>
        <begin position="208"/>
        <end position="231"/>
    </location>
</feature>
<evidence type="ECO:0000256" key="4">
    <source>
        <dbReference type="ARBA" id="ARBA00023136"/>
    </source>
</evidence>
<evidence type="ECO:0008006" key="8">
    <source>
        <dbReference type="Google" id="ProtNLM"/>
    </source>
</evidence>
<keyword evidence="3 5" id="KW-1133">Transmembrane helix</keyword>
<reference evidence="6 7" key="1">
    <citation type="submission" date="2012-11" db="EMBL/GenBank/DDBJ databases">
        <title>Whole genome sequence of Acidisphaera rubrifaciens HS-AP3.</title>
        <authorList>
            <person name="Azuma Y."/>
            <person name="Higashiura N."/>
            <person name="Hirakawa H."/>
            <person name="Matsushita K."/>
        </authorList>
    </citation>
    <scope>NUCLEOTIDE SEQUENCE [LARGE SCALE GENOMIC DNA]</scope>
    <source>
        <strain evidence="6 7">HS-AP3</strain>
    </source>
</reference>
<dbReference type="RefSeq" id="WP_048861049.1">
    <property type="nucleotide sequence ID" value="NZ_BANB01000230.1"/>
</dbReference>
<feature type="transmembrane region" description="Helical" evidence="5">
    <location>
        <begin position="38"/>
        <end position="60"/>
    </location>
</feature>
<feature type="transmembrane region" description="Helical" evidence="5">
    <location>
        <begin position="99"/>
        <end position="121"/>
    </location>
</feature>
<evidence type="ECO:0000313" key="6">
    <source>
        <dbReference type="EMBL" id="GAN77074.1"/>
    </source>
</evidence>
<dbReference type="PANTHER" id="PTHR30249">
    <property type="entry name" value="PUTATIVE SEROTONIN TRANSPORTER"/>
    <property type="match status" value="1"/>
</dbReference>
<dbReference type="AlphaFoldDB" id="A0A0D6P887"/>
<comment type="subcellular location">
    <subcellularLocation>
        <location evidence="1">Membrane</location>
        <topology evidence="1">Multi-pass membrane protein</topology>
    </subcellularLocation>
</comment>
<dbReference type="PANTHER" id="PTHR30249:SF0">
    <property type="entry name" value="PLASTIDAL GLYCOLATE_GLYCERATE TRANSLOCATOR 1, CHLOROPLASTIC"/>
    <property type="match status" value="1"/>
</dbReference>
<evidence type="ECO:0000256" key="2">
    <source>
        <dbReference type="ARBA" id="ARBA00022692"/>
    </source>
</evidence>
<evidence type="ECO:0000256" key="5">
    <source>
        <dbReference type="SAM" id="Phobius"/>
    </source>
</evidence>
<proteinExistence type="predicted"/>
<evidence type="ECO:0000313" key="7">
    <source>
        <dbReference type="Proteomes" id="UP000032680"/>
    </source>
</evidence>
<evidence type="ECO:0000256" key="3">
    <source>
        <dbReference type="ARBA" id="ARBA00022989"/>
    </source>
</evidence>
<dbReference type="EMBL" id="BANB01000230">
    <property type="protein sequence ID" value="GAN77074.1"/>
    <property type="molecule type" value="Genomic_DNA"/>
</dbReference>
<dbReference type="Proteomes" id="UP000032680">
    <property type="component" value="Unassembled WGS sequence"/>
</dbReference>
<keyword evidence="7" id="KW-1185">Reference proteome</keyword>
<dbReference type="GO" id="GO:0016020">
    <property type="term" value="C:membrane"/>
    <property type="evidence" value="ECO:0007669"/>
    <property type="project" value="UniProtKB-SubCell"/>
</dbReference>
<dbReference type="Pfam" id="PF04172">
    <property type="entry name" value="LrgB"/>
    <property type="match status" value="1"/>
</dbReference>
<organism evidence="6 7">
    <name type="scientific">Acidisphaera rubrifaciens HS-AP3</name>
    <dbReference type="NCBI Taxonomy" id="1231350"/>
    <lineage>
        <taxon>Bacteria</taxon>
        <taxon>Pseudomonadati</taxon>
        <taxon>Pseudomonadota</taxon>
        <taxon>Alphaproteobacteria</taxon>
        <taxon>Acetobacterales</taxon>
        <taxon>Acetobacteraceae</taxon>
        <taxon>Acidisphaera</taxon>
    </lineage>
</organism>
<feature type="transmembrane region" description="Helical" evidence="5">
    <location>
        <begin position="6"/>
        <end position="26"/>
    </location>
</feature>
<comment type="caution">
    <text evidence="6">The sequence shown here is derived from an EMBL/GenBank/DDBJ whole genome shotgun (WGS) entry which is preliminary data.</text>
</comment>
<keyword evidence="4 5" id="KW-0472">Membrane</keyword>
<accession>A0A0D6P887</accession>